<feature type="domain" description="Bacteriophage Mx8 p63 C-terminal" evidence="1">
    <location>
        <begin position="164"/>
        <end position="258"/>
    </location>
</feature>
<keyword evidence="3" id="KW-1185">Reference proteome</keyword>
<evidence type="ECO:0000313" key="3">
    <source>
        <dbReference type="Proteomes" id="UP000237916"/>
    </source>
</evidence>
<evidence type="ECO:0000313" key="2">
    <source>
        <dbReference type="EMBL" id="PQL21014.1"/>
    </source>
</evidence>
<evidence type="ECO:0000259" key="1">
    <source>
        <dbReference type="Pfam" id="PF10546"/>
    </source>
</evidence>
<dbReference type="OrthoDB" id="4762429at2"/>
<accession>A0A2S7ZCM4</accession>
<dbReference type="Proteomes" id="UP000237916">
    <property type="component" value="Unassembled WGS sequence"/>
</dbReference>
<protein>
    <recommendedName>
        <fullName evidence="1">Bacteriophage Mx8 p63 C-terminal domain-containing protein</fullName>
    </recommendedName>
</protein>
<dbReference type="InterPro" id="IPR018874">
    <property type="entry name" value="Phage_Mx8_p63_C"/>
</dbReference>
<dbReference type="AlphaFoldDB" id="A0A2S7ZCM4"/>
<dbReference type="STRING" id="1298594.GCA_001312465_01295"/>
<gene>
    <name evidence="2" type="ORF">VEHSUH05_00915</name>
</gene>
<dbReference type="EMBL" id="PPDB01000001">
    <property type="protein sequence ID" value="PQL21014.1"/>
    <property type="molecule type" value="Genomic_DNA"/>
</dbReference>
<dbReference type="RefSeq" id="WP_105090456.1">
    <property type="nucleotide sequence ID" value="NZ_PPDB01000001.1"/>
</dbReference>
<dbReference type="Pfam" id="PF10546">
    <property type="entry name" value="P63C"/>
    <property type="match status" value="1"/>
</dbReference>
<organism evidence="2 3">
    <name type="scientific">Veillonella denticariosi JCM 15641</name>
    <dbReference type="NCBI Taxonomy" id="1298594"/>
    <lineage>
        <taxon>Bacteria</taxon>
        <taxon>Bacillati</taxon>
        <taxon>Bacillota</taxon>
        <taxon>Negativicutes</taxon>
        <taxon>Veillonellales</taxon>
        <taxon>Veillonellaceae</taxon>
        <taxon>Veillonella</taxon>
    </lineage>
</organism>
<comment type="caution">
    <text evidence="2">The sequence shown here is derived from an EMBL/GenBank/DDBJ whole genome shotgun (WGS) entry which is preliminary data.</text>
</comment>
<reference evidence="2 3" key="1">
    <citation type="submission" date="2018-01" db="EMBL/GenBank/DDBJ databases">
        <title>Draft genome sequences of clinical isolates and type strains of oral Veillonella including Veillonella infantum sp., nov.</title>
        <authorList>
            <person name="Mashima I."/>
            <person name="Liao Y.-C."/>
            <person name="Sabharwal A."/>
            <person name="Haase E.M."/>
            <person name="Nakazawa F."/>
            <person name="Scannapieco F.A."/>
        </authorList>
    </citation>
    <scope>NUCLEOTIDE SEQUENCE [LARGE SCALE GENOMIC DNA]</scope>
    <source>
        <strain evidence="2 3">JCM 15641</strain>
    </source>
</reference>
<proteinExistence type="predicted"/>
<name>A0A2S7ZCM4_9FIRM</name>
<sequence>MLKATHQGKIKIGKKEIPCAVLEDGTRVLSETGITNAVLGGRSGASRLLAKELKNSGSPLPIFLASNNLKPFIHADLLDGPLARIEYINSNNKIVTGFTADALPVVCNIWLEARAAGVLMANQLDKAQTAEIIMRGLAHIGIVALVDEATGYQADREQEALQKLLSAYLSEERLKWAKMFPDEFYKQLFRLKGWSYNPMSVKRPQIVGKLTNLLIYEKLPPGVLEELKRLNPIKNKRTGRREATHHQHLTNDIGQRDLHDHLMQVIAIMRISKNWPDFMNNFKKAFGNFVQDELDFDI</sequence>